<gene>
    <name evidence="1" type="ORF">g.9759</name>
</gene>
<proteinExistence type="predicted"/>
<reference evidence="1" key="1">
    <citation type="journal article" date="2016" name="Gigascience">
        <title>De novo construction of an expanded transcriptome assembly for the western tarnished plant bug, Lygus hesperus.</title>
        <authorList>
            <person name="Tassone E.E."/>
            <person name="Geib S.M."/>
            <person name="Hall B."/>
            <person name="Fabrick J.A."/>
            <person name="Brent C.S."/>
            <person name="Hull J.J."/>
        </authorList>
    </citation>
    <scope>NUCLEOTIDE SEQUENCE</scope>
</reference>
<name>A0A146KW64_LYGHE</name>
<dbReference type="AlphaFoldDB" id="A0A146KW64"/>
<dbReference type="EMBL" id="GDHC01017888">
    <property type="protein sequence ID" value="JAQ00741.1"/>
    <property type="molecule type" value="Transcribed_RNA"/>
</dbReference>
<organism evidence="1">
    <name type="scientific">Lygus hesperus</name>
    <name type="common">Western plant bug</name>
    <dbReference type="NCBI Taxonomy" id="30085"/>
    <lineage>
        <taxon>Eukaryota</taxon>
        <taxon>Metazoa</taxon>
        <taxon>Ecdysozoa</taxon>
        <taxon>Arthropoda</taxon>
        <taxon>Hexapoda</taxon>
        <taxon>Insecta</taxon>
        <taxon>Pterygota</taxon>
        <taxon>Neoptera</taxon>
        <taxon>Paraneoptera</taxon>
        <taxon>Hemiptera</taxon>
        <taxon>Heteroptera</taxon>
        <taxon>Panheteroptera</taxon>
        <taxon>Cimicomorpha</taxon>
        <taxon>Miridae</taxon>
        <taxon>Mirini</taxon>
        <taxon>Lygus</taxon>
    </lineage>
</organism>
<accession>A0A146KW64</accession>
<evidence type="ECO:0000313" key="1">
    <source>
        <dbReference type="EMBL" id="JAQ00741.1"/>
    </source>
</evidence>
<protein>
    <submittedName>
        <fullName evidence="1">Uncharacterized protein</fullName>
    </submittedName>
</protein>
<sequence length="116" mass="13104">MSQMNKHIGLDFDAVDEVTALKHKRRRGRLCSTLQHLTSEGAIHTSLPYIELSPATPASFLKRNTEIDPFRVNDKFTQLVFLGSSYARREVMDRVARLMVNISALELSAVVQFVLS</sequence>